<evidence type="ECO:0000256" key="3">
    <source>
        <dbReference type="ARBA" id="ARBA00038502"/>
    </source>
</evidence>
<evidence type="ECO:0000256" key="2">
    <source>
        <dbReference type="ARBA" id="ARBA00023315"/>
    </source>
</evidence>
<keyword evidence="8" id="KW-1185">Reference proteome</keyword>
<dbReference type="EMBL" id="JADMCD010000006">
    <property type="protein sequence ID" value="MBF8641628.1"/>
    <property type="molecule type" value="Genomic_DNA"/>
</dbReference>
<dbReference type="PANTHER" id="PTHR43792:SF8">
    <property type="entry name" value="[RIBOSOMAL PROTEIN US5]-ALANINE N-ACETYLTRANSFERASE"/>
    <property type="match status" value="1"/>
</dbReference>
<dbReference type="EC" id="2.3.1.-" evidence="6"/>
<name>A0A2X2D4R3_PSELU</name>
<dbReference type="Pfam" id="PF13302">
    <property type="entry name" value="Acetyltransf_3"/>
    <property type="match status" value="1"/>
</dbReference>
<keyword evidence="2 6" id="KW-0012">Acyltransferase</keyword>
<dbReference type="Gene3D" id="3.40.630.30">
    <property type="match status" value="1"/>
</dbReference>
<dbReference type="InterPro" id="IPR016181">
    <property type="entry name" value="Acyl_CoA_acyltransferase"/>
</dbReference>
<dbReference type="InterPro" id="IPR000182">
    <property type="entry name" value="GNAT_dom"/>
</dbReference>
<dbReference type="RefSeq" id="WP_010796348.1">
    <property type="nucleotide sequence ID" value="NZ_FQYS01000008.1"/>
</dbReference>
<proteinExistence type="inferred from homology"/>
<evidence type="ECO:0000313" key="8">
    <source>
        <dbReference type="Proteomes" id="UP000626180"/>
    </source>
</evidence>
<dbReference type="InterPro" id="IPR051531">
    <property type="entry name" value="N-acetyltransferase"/>
</dbReference>
<evidence type="ECO:0000256" key="1">
    <source>
        <dbReference type="ARBA" id="ARBA00022679"/>
    </source>
</evidence>
<dbReference type="Proteomes" id="UP000250443">
    <property type="component" value="Unassembled WGS sequence"/>
</dbReference>
<accession>A0A2X2D4R3</accession>
<sequence>MSSLPSLKTHRLQLRPYFPADAPFHYLLADNPDIASMTGTLPSPYTLELAEHWISNHESWFMEGRSLNLAVVIQEHASLIGTISLSGFGSPHQKAGLTYWIGKAYWNQGYCSEAARALIEYGFTALGLNRIFGECFKRNRASIRVLEKLGMSYEGCRREDMHKAEQFKDVMMYGLLRKEWKQTSV</sequence>
<dbReference type="EMBL" id="UAUF01000014">
    <property type="protein sequence ID" value="SPZ12676.1"/>
    <property type="molecule type" value="Genomic_DNA"/>
</dbReference>
<evidence type="ECO:0000313" key="6">
    <source>
        <dbReference type="EMBL" id="SPZ12676.1"/>
    </source>
</evidence>
<organism evidence="6 7">
    <name type="scientific">Pseudomonas luteola</name>
    <dbReference type="NCBI Taxonomy" id="47886"/>
    <lineage>
        <taxon>Bacteria</taxon>
        <taxon>Pseudomonadati</taxon>
        <taxon>Pseudomonadota</taxon>
        <taxon>Gammaproteobacteria</taxon>
        <taxon>Pseudomonadales</taxon>
        <taxon>Pseudomonadaceae</taxon>
        <taxon>Pseudomonas</taxon>
    </lineage>
</organism>
<evidence type="ECO:0000313" key="5">
    <source>
        <dbReference type="EMBL" id="MBF8641628.1"/>
    </source>
</evidence>
<dbReference type="AlphaFoldDB" id="A0A2X2D4R3"/>
<dbReference type="GO" id="GO:0016747">
    <property type="term" value="F:acyltransferase activity, transferring groups other than amino-acyl groups"/>
    <property type="evidence" value="ECO:0007669"/>
    <property type="project" value="InterPro"/>
</dbReference>
<feature type="domain" description="N-acetyltransferase" evidence="4">
    <location>
        <begin position="12"/>
        <end position="177"/>
    </location>
</feature>
<dbReference type="SUPFAM" id="SSF55729">
    <property type="entry name" value="Acyl-CoA N-acyltransferases (Nat)"/>
    <property type="match status" value="1"/>
</dbReference>
<gene>
    <name evidence="6" type="primary">ydaF_1</name>
    <name evidence="5" type="ORF">IRZ65_13155</name>
    <name evidence="6" type="ORF">NCTC11842_04611</name>
</gene>
<evidence type="ECO:0000313" key="7">
    <source>
        <dbReference type="Proteomes" id="UP000250443"/>
    </source>
</evidence>
<dbReference type="PROSITE" id="PS51186">
    <property type="entry name" value="GNAT"/>
    <property type="match status" value="1"/>
</dbReference>
<dbReference type="PANTHER" id="PTHR43792">
    <property type="entry name" value="GNAT FAMILY, PUTATIVE (AFU_ORTHOLOGUE AFUA_3G00765)-RELATED-RELATED"/>
    <property type="match status" value="1"/>
</dbReference>
<dbReference type="Proteomes" id="UP000626180">
    <property type="component" value="Unassembled WGS sequence"/>
</dbReference>
<protein>
    <submittedName>
        <fullName evidence="5 6">Acetyltransferase</fullName>
        <ecNumber evidence="6">2.3.1.-</ecNumber>
    </submittedName>
</protein>
<reference evidence="6 7" key="1">
    <citation type="submission" date="2018-06" db="EMBL/GenBank/DDBJ databases">
        <authorList>
            <consortium name="Pathogen Informatics"/>
            <person name="Doyle S."/>
        </authorList>
    </citation>
    <scope>NUCLEOTIDE SEQUENCE [LARGE SCALE GENOMIC DNA]</scope>
    <source>
        <strain evidence="6 7">NCTC11842</strain>
    </source>
</reference>
<evidence type="ECO:0000259" key="4">
    <source>
        <dbReference type="PROSITE" id="PS51186"/>
    </source>
</evidence>
<comment type="similarity">
    <text evidence="3">Belongs to the acetyltransferase family. RimJ subfamily.</text>
</comment>
<keyword evidence="1 6" id="KW-0808">Transferase</keyword>
<reference evidence="5 8" key="2">
    <citation type="submission" date="2020-10" db="EMBL/GenBank/DDBJ databases">
        <title>Genome sequences of Pseudomonas isolates.</title>
        <authorList>
            <person name="Wessels L."/>
            <person name="Reich F."/>
            <person name="Hammerl J."/>
        </authorList>
    </citation>
    <scope>NUCLEOTIDE SEQUENCE [LARGE SCALE GENOMIC DNA]</scope>
    <source>
        <strain evidence="5 8">20-MO00624-0</strain>
    </source>
</reference>